<name>A0A0L6VNQ6_9BASI</name>
<dbReference type="NCBIfam" id="TIGR00239">
    <property type="entry name" value="2oxo_dh_E1"/>
    <property type="match status" value="1"/>
</dbReference>
<dbReference type="Gene3D" id="1.10.287.1150">
    <property type="entry name" value="TPP helical domain"/>
    <property type="match status" value="1"/>
</dbReference>
<keyword evidence="10 18" id="KW-0560">Oxidoreductase</keyword>
<dbReference type="SMART" id="SM00861">
    <property type="entry name" value="Transket_pyr"/>
    <property type="match status" value="1"/>
</dbReference>
<dbReference type="NCBIfam" id="NF006914">
    <property type="entry name" value="PRK09404.1"/>
    <property type="match status" value="1"/>
</dbReference>
<accession>A0A0L6VNQ6</accession>
<proteinExistence type="inferred from homology"/>
<dbReference type="SUPFAM" id="SSF52518">
    <property type="entry name" value="Thiamin diphosphate-binding fold (THDP-binding)"/>
    <property type="match status" value="2"/>
</dbReference>
<dbReference type="GO" id="GO:0030976">
    <property type="term" value="F:thiamine pyrophosphate binding"/>
    <property type="evidence" value="ECO:0007669"/>
    <property type="project" value="InterPro"/>
</dbReference>
<gene>
    <name evidence="18" type="primary">sucA</name>
    <name evidence="18" type="ORF">VP01_1283g7</name>
</gene>
<evidence type="ECO:0000256" key="2">
    <source>
        <dbReference type="ARBA" id="ARBA00001964"/>
    </source>
</evidence>
<keyword evidence="12" id="KW-0496">Mitochondrion</keyword>
<evidence type="ECO:0000256" key="13">
    <source>
        <dbReference type="ARBA" id="ARBA00037426"/>
    </source>
</evidence>
<dbReference type="EC" id="1.2.4.2" evidence="5"/>
<dbReference type="InterPro" id="IPR029061">
    <property type="entry name" value="THDP-binding"/>
</dbReference>
<dbReference type="STRING" id="27349.A0A0L6VNQ6"/>
<evidence type="ECO:0000256" key="1">
    <source>
        <dbReference type="ARBA" id="ARBA00001946"/>
    </source>
</evidence>
<dbReference type="InterPro" id="IPR032106">
    <property type="entry name" value="2-oxogl_dehyd_N"/>
</dbReference>
<reference evidence="18 19" key="1">
    <citation type="submission" date="2015-08" db="EMBL/GenBank/DDBJ databases">
        <title>Next Generation Sequencing and Analysis of the Genome of Puccinia sorghi L Schw, the Causal Agent of Maize Common Rust.</title>
        <authorList>
            <person name="Rochi L."/>
            <person name="Burguener G."/>
            <person name="Darino M."/>
            <person name="Turjanski A."/>
            <person name="Kreff E."/>
            <person name="Dieguez M.J."/>
            <person name="Sacco F."/>
        </authorList>
    </citation>
    <scope>NUCLEOTIDE SEQUENCE [LARGE SCALE GENOMIC DNA]</scope>
    <source>
        <strain evidence="18 19">RO10H11247</strain>
    </source>
</reference>
<evidence type="ECO:0000313" key="19">
    <source>
        <dbReference type="Proteomes" id="UP000037035"/>
    </source>
</evidence>
<dbReference type="OrthoDB" id="413077at2759"/>
<comment type="cofactor">
    <cofactor evidence="1">
        <name>Mg(2+)</name>
        <dbReference type="ChEBI" id="CHEBI:18420"/>
    </cofactor>
</comment>
<comment type="cofactor">
    <cofactor evidence="2">
        <name>thiamine diphosphate</name>
        <dbReference type="ChEBI" id="CHEBI:58937"/>
    </cofactor>
</comment>
<keyword evidence="9" id="KW-0809">Transit peptide</keyword>
<dbReference type="InterPro" id="IPR005475">
    <property type="entry name" value="Transketolase-like_Pyr-bd"/>
</dbReference>
<dbReference type="InterPro" id="IPR001017">
    <property type="entry name" value="DH_E1"/>
</dbReference>
<dbReference type="Gene3D" id="3.40.50.11610">
    <property type="entry name" value="Multifunctional 2-oxoglutarate metabolism enzyme, C-terminal domain"/>
    <property type="match status" value="1"/>
</dbReference>
<dbReference type="InterPro" id="IPR011603">
    <property type="entry name" value="2oxoglutarate_DH_E1"/>
</dbReference>
<dbReference type="VEuPathDB" id="FungiDB:VP01_1283g7"/>
<keyword evidence="7" id="KW-0479">Metal-binding</keyword>
<keyword evidence="8" id="KW-0460">Magnesium</keyword>
<sequence>MHRLNLNKVTSAPRLISNSLQSSNRLTSRITKSSHNLRHLATAANDQVLRKAPSPADAFVNSNNSYYMEEMYRMWRKDPASVHSSWNVYFSGLDKGLPSENAFRPPPGLVSMPQPAGGAPMLAMSGSGGQVEDHMKIQLLVRAYQVRGHHIASLDPLNLSQADLETHTPPEMDLKHYGFDENTDYDKEFSLGPGILPLFLTKDREKMKLREIIDACKRIYCGHIGLQYVHLPDRKECDWIRERVELPVPWSYTLEEKRMILDRLIWSDSFERFVASKHPNEKRFGLEGGESLIPGMKALIDRSVDAGVKSIVIGMPHRGRLNVLANVIRKPMEAIFNEFAGSADASEDGGGDVKYHLGANYVRPTPSGKKVALSLVANPSHLEAEDPVVLGKTKALQHFDGEGSTTHAMGILLHGDAAFAGQGVVYETMGFHDLPHFGTGGTVHLVINNQIGFTTDPRQGRSTPYCSDIAKSIDAPIFHVNGDDAEAVTFVCQLAADWRAAFKKDVVVDIVCYRRHGHNETDQPSFTQPKMYQAISKQPPTLKIYTDHLIKEGSFTELEINKHKEWVWSMMEKAYEGSQDYNPTSREWLSSSWDGFPSPKELKENILEARPTGVDRCIMKKIGDTISGGWPEKFEVHKNLGRILKNRGKTIAEGEQIDWSTAEALAFGSLLLEGNHVRVSGQDVERGTFSQRHAVLHDQNTNETYIPLSNLKSDGPDPVGPFTICNSSLSEFGALGFELGYSLVDPHLLTMWEAQFGDFANNAQCIIDQFICSGERKWLQRTGLVMSLPHGYDGQGPEHSSARIERFLQLCDDDPFKFPTPEKAQRIHQDCNMQLVYCTTPSNYFHVLRRQIHRDFRKPLIVFFSKSLLRHPMAKSSVEEMEPGTFFTPLLPEPGFSGMVENHQVKRHIVQSFFSPCADSRLRTAYDVLGTVLLRSSILYITPRTRETKCECSGTTRKGGLSYTVTLINDIAITRIEQLSPVPYYEIVKALETYPNSEVMYCQEEPVNGGAYSYLAPRLENAMNQTENHSGKKVLYAGRPPCKCNGCPFLPLCQRGLAYIFPIGADASVATGSKKIHQQEIQQFLDQALNL</sequence>
<dbReference type="CDD" id="cd02016">
    <property type="entry name" value="TPP_E1_OGDC_like"/>
    <property type="match status" value="1"/>
</dbReference>
<evidence type="ECO:0000256" key="3">
    <source>
        <dbReference type="ARBA" id="ARBA00004305"/>
    </source>
</evidence>
<dbReference type="GO" id="GO:0006099">
    <property type="term" value="P:tricarboxylic acid cycle"/>
    <property type="evidence" value="ECO:0007669"/>
    <property type="project" value="UniProtKB-KW"/>
</dbReference>
<evidence type="ECO:0000256" key="15">
    <source>
        <dbReference type="ARBA" id="ARBA00042984"/>
    </source>
</evidence>
<evidence type="ECO:0000256" key="4">
    <source>
        <dbReference type="ARBA" id="ARBA00006936"/>
    </source>
</evidence>
<keyword evidence="6" id="KW-0816">Tricarboxylic acid cycle</keyword>
<evidence type="ECO:0000313" key="18">
    <source>
        <dbReference type="EMBL" id="KNZ62333.1"/>
    </source>
</evidence>
<dbReference type="FunFam" id="3.40.50.12470:FF:000003">
    <property type="entry name" value="2-oxoglutarate dehydrogenase E1 component"/>
    <property type="match status" value="1"/>
</dbReference>
<comment type="caution">
    <text evidence="18">The sequence shown here is derived from an EMBL/GenBank/DDBJ whole genome shotgun (WGS) entry which is preliminary data.</text>
</comment>
<dbReference type="Proteomes" id="UP000037035">
    <property type="component" value="Unassembled WGS sequence"/>
</dbReference>
<dbReference type="GO" id="GO:0046872">
    <property type="term" value="F:metal ion binding"/>
    <property type="evidence" value="ECO:0007669"/>
    <property type="project" value="UniProtKB-KW"/>
</dbReference>
<evidence type="ECO:0000256" key="11">
    <source>
        <dbReference type="ARBA" id="ARBA00023052"/>
    </source>
</evidence>
<dbReference type="PANTHER" id="PTHR23152:SF4">
    <property type="entry name" value="2-OXOADIPATE DEHYDROGENASE COMPLEX COMPONENT E1"/>
    <property type="match status" value="1"/>
</dbReference>
<keyword evidence="11" id="KW-0786">Thiamine pyrophosphate</keyword>
<dbReference type="InterPro" id="IPR031717">
    <property type="entry name" value="ODO-1/KGD_C"/>
</dbReference>
<comment type="catalytic activity">
    <reaction evidence="16">
        <text>N(6)-[(R)-lipoyl]-L-lysyl-[protein] + 2-oxoglutarate + H(+) = N(6)-[(R)-S(8)-succinyldihydrolipoyl]-L-lysyl-[protein] + CO2</text>
        <dbReference type="Rhea" id="RHEA:12188"/>
        <dbReference type="Rhea" id="RHEA-COMP:10474"/>
        <dbReference type="Rhea" id="RHEA-COMP:20092"/>
        <dbReference type="ChEBI" id="CHEBI:15378"/>
        <dbReference type="ChEBI" id="CHEBI:16526"/>
        <dbReference type="ChEBI" id="CHEBI:16810"/>
        <dbReference type="ChEBI" id="CHEBI:83099"/>
        <dbReference type="ChEBI" id="CHEBI:83120"/>
        <dbReference type="EC" id="1.2.4.2"/>
    </reaction>
</comment>
<evidence type="ECO:0000256" key="6">
    <source>
        <dbReference type="ARBA" id="ARBA00022532"/>
    </source>
</evidence>
<dbReference type="Pfam" id="PF00676">
    <property type="entry name" value="E1_dh"/>
    <property type="match status" value="1"/>
</dbReference>
<evidence type="ECO:0000256" key="10">
    <source>
        <dbReference type="ARBA" id="ARBA00023002"/>
    </source>
</evidence>
<evidence type="ECO:0000259" key="17">
    <source>
        <dbReference type="SMART" id="SM00861"/>
    </source>
</evidence>
<evidence type="ECO:0000256" key="9">
    <source>
        <dbReference type="ARBA" id="ARBA00022946"/>
    </source>
</evidence>
<dbReference type="PANTHER" id="PTHR23152">
    <property type="entry name" value="2-OXOGLUTARATE DEHYDROGENASE"/>
    <property type="match status" value="1"/>
</dbReference>
<evidence type="ECO:0000256" key="7">
    <source>
        <dbReference type="ARBA" id="ARBA00022723"/>
    </source>
</evidence>
<protein>
    <recommendedName>
        <fullName evidence="14">2-oxoglutarate dehydrogenase, mitochondrial</fullName>
        <ecNumber evidence="5">1.2.4.2</ecNumber>
    </recommendedName>
    <alternativeName>
        <fullName evidence="15">2-oxoglutarate dehydrogenase complex component E1</fullName>
    </alternativeName>
</protein>
<dbReference type="FunFam" id="1.10.287.1150:FF:000002">
    <property type="entry name" value="2-oxoglutarate dehydrogenase E1 component"/>
    <property type="match status" value="1"/>
</dbReference>
<keyword evidence="19" id="KW-1185">Reference proteome</keyword>
<organism evidence="18 19">
    <name type="scientific">Puccinia sorghi</name>
    <dbReference type="NCBI Taxonomy" id="27349"/>
    <lineage>
        <taxon>Eukaryota</taxon>
        <taxon>Fungi</taxon>
        <taxon>Dikarya</taxon>
        <taxon>Basidiomycota</taxon>
        <taxon>Pucciniomycotina</taxon>
        <taxon>Pucciniomycetes</taxon>
        <taxon>Pucciniales</taxon>
        <taxon>Pucciniaceae</taxon>
        <taxon>Puccinia</taxon>
    </lineage>
</organism>
<dbReference type="Gene3D" id="3.40.50.12470">
    <property type="match status" value="1"/>
</dbReference>
<dbReference type="Pfam" id="PF16078">
    <property type="entry name" value="2-oxogl_dehyd_N"/>
    <property type="match status" value="1"/>
</dbReference>
<dbReference type="Pfam" id="PF16870">
    <property type="entry name" value="OxoGdeHyase_C"/>
    <property type="match status" value="1"/>
</dbReference>
<feature type="domain" description="Transketolase-like pyrimidine-binding" evidence="17">
    <location>
        <begin position="657"/>
        <end position="871"/>
    </location>
</feature>
<evidence type="ECO:0000256" key="5">
    <source>
        <dbReference type="ARBA" id="ARBA00012280"/>
    </source>
</evidence>
<comment type="similarity">
    <text evidence="4">Belongs to the alpha-ketoglutarate dehydrogenase family.</text>
</comment>
<dbReference type="Gene3D" id="3.40.50.970">
    <property type="match status" value="1"/>
</dbReference>
<dbReference type="GO" id="GO:0045252">
    <property type="term" value="C:oxoglutarate dehydrogenase complex"/>
    <property type="evidence" value="ECO:0007669"/>
    <property type="project" value="TreeGrafter"/>
</dbReference>
<dbReference type="InterPro" id="IPR042179">
    <property type="entry name" value="KGD_C_sf"/>
</dbReference>
<dbReference type="FunFam" id="3.40.50.970:FF:000002">
    <property type="entry name" value="2-oxoglutarate dehydrogenase, E1 component"/>
    <property type="match status" value="1"/>
</dbReference>
<dbReference type="PIRSF" id="PIRSF000157">
    <property type="entry name" value="Oxoglu_dh_E1"/>
    <property type="match status" value="1"/>
</dbReference>
<dbReference type="AlphaFoldDB" id="A0A0L6VNQ6"/>
<dbReference type="GO" id="GO:0005759">
    <property type="term" value="C:mitochondrial matrix"/>
    <property type="evidence" value="ECO:0007669"/>
    <property type="project" value="UniProtKB-SubCell"/>
</dbReference>
<comment type="subcellular location">
    <subcellularLocation>
        <location evidence="3">Mitochondrion matrix</location>
    </subcellularLocation>
</comment>
<dbReference type="Pfam" id="PF02779">
    <property type="entry name" value="Transket_pyr"/>
    <property type="match status" value="1"/>
</dbReference>
<comment type="function">
    <text evidence="13">The 2-oxoglutarate dehydrogenase complex catalyzes the overall conversion of 2-oxoglutarate to succinyl-CoA and CO(2). It contains multiple copies of three enzymatic components: 2-oxoglutarate dehydrogenase (E1), dihydrolipoamide succinyltransferase (E2) and lipoamide dehydrogenase (E3).</text>
</comment>
<dbReference type="GO" id="GO:0004591">
    <property type="term" value="F:oxoglutarate dehydrogenase (succinyl-transferring) activity"/>
    <property type="evidence" value="ECO:0007669"/>
    <property type="project" value="UniProtKB-EC"/>
</dbReference>
<evidence type="ECO:0000256" key="12">
    <source>
        <dbReference type="ARBA" id="ARBA00023128"/>
    </source>
</evidence>
<evidence type="ECO:0000256" key="14">
    <source>
        <dbReference type="ARBA" id="ARBA00040267"/>
    </source>
</evidence>
<dbReference type="NCBIfam" id="NF008907">
    <property type="entry name" value="PRK12270.1"/>
    <property type="match status" value="1"/>
</dbReference>
<evidence type="ECO:0000256" key="16">
    <source>
        <dbReference type="ARBA" id="ARBA00051911"/>
    </source>
</evidence>
<evidence type="ECO:0000256" key="8">
    <source>
        <dbReference type="ARBA" id="ARBA00022842"/>
    </source>
</evidence>
<dbReference type="EMBL" id="LAVV01003154">
    <property type="protein sequence ID" value="KNZ62333.1"/>
    <property type="molecule type" value="Genomic_DNA"/>
</dbReference>